<gene>
    <name evidence="2" type="ORF">EKO24_010535</name>
</gene>
<organism evidence="2 3">
    <name type="scientific">Candidatus Methylobacter oryzae</name>
    <dbReference type="NCBI Taxonomy" id="2497749"/>
    <lineage>
        <taxon>Bacteria</taxon>
        <taxon>Pseudomonadati</taxon>
        <taxon>Pseudomonadota</taxon>
        <taxon>Gammaproteobacteria</taxon>
        <taxon>Methylococcales</taxon>
        <taxon>Methylococcaceae</taxon>
        <taxon>Methylobacter</taxon>
    </lineage>
</organism>
<dbReference type="EMBL" id="RYFG02000092">
    <property type="protein sequence ID" value="TRW95148.1"/>
    <property type="molecule type" value="Genomic_DNA"/>
</dbReference>
<dbReference type="Proteomes" id="UP000733744">
    <property type="component" value="Unassembled WGS sequence"/>
</dbReference>
<evidence type="ECO:0000313" key="3">
    <source>
        <dbReference type="Proteomes" id="UP000733744"/>
    </source>
</evidence>
<proteinExistence type="predicted"/>
<feature type="coiled-coil region" evidence="1">
    <location>
        <begin position="122"/>
        <end position="152"/>
    </location>
</feature>
<comment type="caution">
    <text evidence="2">The sequence shown here is derived from an EMBL/GenBank/DDBJ whole genome shotgun (WGS) entry which is preliminary data.</text>
</comment>
<keyword evidence="3" id="KW-1185">Reference proteome</keyword>
<dbReference type="RefSeq" id="WP_127029714.1">
    <property type="nucleotide sequence ID" value="NZ_RYFG02000092.1"/>
</dbReference>
<name>A0ABY3CB22_9GAMM</name>
<accession>A0ABY3CB22</accession>
<evidence type="ECO:0000256" key="1">
    <source>
        <dbReference type="SAM" id="Coils"/>
    </source>
</evidence>
<protein>
    <submittedName>
        <fullName evidence="2">Uncharacterized protein</fullName>
    </submittedName>
</protein>
<keyword evidence="1" id="KW-0175">Coiled coil</keyword>
<sequence length="204" mass="22632">MPDSHKELAKSLNEIIRLLEKKDKNSTLRAKEMRRSLRSACNSIDLMLSDEELFKRLVATETDHEKIVTEINIFDTVFIPAENTALKKAGLSFNAKKILIKQTRNQWKETISLSGDYRLKLKSHLEATKALLNNSLEQLENAEKALDSKKAVQKDWRRISYLVGGAALVAIDASLGVAQPALAGVAAVSTLFGSKMVDNNLPGK</sequence>
<reference evidence="2 3" key="1">
    <citation type="journal article" date="2019" name="Antonie Van Leeuwenhoek">
        <title>Description of 'Ca. Methylobacter oryzae' KRF1, a novel species from the environmentally important Methylobacter clade 2.</title>
        <authorList>
            <person name="Khatri K."/>
            <person name="Mohite J.A."/>
            <person name="Pandit P.S."/>
            <person name="Bahulikar R."/>
            <person name="Rahalkar M.C."/>
        </authorList>
    </citation>
    <scope>NUCLEOTIDE SEQUENCE [LARGE SCALE GENOMIC DNA]</scope>
    <source>
        <strain evidence="2 3">KRF1</strain>
    </source>
</reference>
<evidence type="ECO:0000313" key="2">
    <source>
        <dbReference type="EMBL" id="TRW95148.1"/>
    </source>
</evidence>